<dbReference type="Pfam" id="PF03080">
    <property type="entry name" value="Neprosin"/>
    <property type="match status" value="1"/>
</dbReference>
<feature type="region of interest" description="Disordered" evidence="1">
    <location>
        <begin position="408"/>
        <end position="486"/>
    </location>
</feature>
<dbReference type="Proteomes" id="UP000076580">
    <property type="component" value="Chromosome 01"/>
</dbReference>
<dbReference type="AlphaFoldDB" id="A0A151GUC4"/>
<dbReference type="InParanoid" id="A0A151GUC4"/>
<feature type="compositionally biased region" description="Low complexity" evidence="1">
    <location>
        <begin position="408"/>
        <end position="448"/>
    </location>
</feature>
<keyword evidence="2" id="KW-0732">Signal</keyword>
<dbReference type="GeneID" id="63714497"/>
<evidence type="ECO:0000259" key="3">
    <source>
        <dbReference type="PROSITE" id="PS52045"/>
    </source>
</evidence>
<dbReference type="RefSeq" id="XP_040660068.1">
    <property type="nucleotide sequence ID" value="XM_040799185.1"/>
</dbReference>
<feature type="compositionally biased region" description="Low complexity" evidence="1">
    <location>
        <begin position="461"/>
        <end position="478"/>
    </location>
</feature>
<feature type="compositionally biased region" description="Acidic residues" evidence="1">
    <location>
        <begin position="449"/>
        <end position="460"/>
    </location>
</feature>
<feature type="signal peptide" evidence="2">
    <location>
        <begin position="1"/>
        <end position="20"/>
    </location>
</feature>
<accession>A0A151GUC4</accession>
<name>A0A151GUC4_DRECN</name>
<feature type="chain" id="PRO_5007580916" description="Neprosin PEP catalytic domain-containing protein" evidence="2">
    <location>
        <begin position="21"/>
        <end position="486"/>
    </location>
</feature>
<dbReference type="PROSITE" id="PS52045">
    <property type="entry name" value="NEPROSIN_PEP_CD"/>
    <property type="match status" value="1"/>
</dbReference>
<proteinExistence type="predicted"/>
<protein>
    <recommendedName>
        <fullName evidence="3">Neprosin PEP catalytic domain-containing protein</fullName>
    </recommendedName>
</protein>
<organism evidence="4 5">
    <name type="scientific">Drechmeria coniospora</name>
    <name type="common">Nematophagous fungus</name>
    <name type="synonym">Meria coniospora</name>
    <dbReference type="NCBI Taxonomy" id="98403"/>
    <lineage>
        <taxon>Eukaryota</taxon>
        <taxon>Fungi</taxon>
        <taxon>Dikarya</taxon>
        <taxon>Ascomycota</taxon>
        <taxon>Pezizomycotina</taxon>
        <taxon>Sordariomycetes</taxon>
        <taxon>Hypocreomycetidae</taxon>
        <taxon>Hypocreales</taxon>
        <taxon>Ophiocordycipitaceae</taxon>
        <taxon>Drechmeria</taxon>
    </lineage>
</organism>
<dbReference type="InterPro" id="IPR004314">
    <property type="entry name" value="Neprosin"/>
</dbReference>
<evidence type="ECO:0000313" key="5">
    <source>
        <dbReference type="Proteomes" id="UP000076580"/>
    </source>
</evidence>
<dbReference type="EMBL" id="LAYC01000001">
    <property type="protein sequence ID" value="KYK60716.1"/>
    <property type="molecule type" value="Genomic_DNA"/>
</dbReference>
<reference evidence="4 5" key="1">
    <citation type="journal article" date="2016" name="Sci. Rep.">
        <title>Insights into Adaptations to a Near-Obligate Nematode Endoparasitic Lifestyle from the Finished Genome of Drechmeria coniospora.</title>
        <authorList>
            <person name="Zhang L."/>
            <person name="Zhou Z."/>
            <person name="Guo Q."/>
            <person name="Fokkens L."/>
            <person name="Miskei M."/>
            <person name="Pocsi I."/>
            <person name="Zhang W."/>
            <person name="Chen M."/>
            <person name="Wang L."/>
            <person name="Sun Y."/>
            <person name="Donzelli B.G."/>
            <person name="Gibson D.M."/>
            <person name="Nelson D.R."/>
            <person name="Luo J.G."/>
            <person name="Rep M."/>
            <person name="Liu H."/>
            <person name="Yang S."/>
            <person name="Wang J."/>
            <person name="Krasnoff S.B."/>
            <person name="Xu Y."/>
            <person name="Molnar I."/>
            <person name="Lin M."/>
        </authorList>
    </citation>
    <scope>NUCLEOTIDE SEQUENCE [LARGE SCALE GENOMIC DNA]</scope>
    <source>
        <strain evidence="4 5">ARSEF 6962</strain>
    </source>
</reference>
<keyword evidence="5" id="KW-1185">Reference proteome</keyword>
<dbReference type="STRING" id="98403.A0A151GUC4"/>
<feature type="domain" description="Neprosin PEP catalytic" evidence="3">
    <location>
        <begin position="113"/>
        <end position="372"/>
    </location>
</feature>
<comment type="caution">
    <text evidence="4">The sequence shown here is derived from an EMBL/GenBank/DDBJ whole genome shotgun (WGS) entry which is preliminary data.</text>
</comment>
<evidence type="ECO:0000256" key="2">
    <source>
        <dbReference type="SAM" id="SignalP"/>
    </source>
</evidence>
<sequence length="486" mass="49412">MKWPVVQTAALTVSLTVASAQYQSRQGQGSTRTSGQGQAVQCIDMMSQVDGGQLATKPKPPARHRKDNGTAYNFADNIVDCPKGTVPRAAPLSLSNCSAKKRRSVRPIHPRAEVVAQGTAYHAGVATSGSSSQGGGGIFLVAKPPMRQCAAGTSVLQMAFTHSAGTGSHRQQTVEAGLTLMPQAADKQFLFTYYTNTAHASDSDGTGGYNGDHGGWVQVCPELYPGMMVDSPGDGTERDIEMMYILDQGNWWLWVQDRFIGYYPGSLFNNGLASGAQGVTLFGEVFAMGGVDTGIPMGTGVLPTDSQGTTEEPSCHGATYIRNMFQINGNSGDIDLDANTVLTHNSYAITKHMSSTPWGSFICVGGPNGGSTASGSSNSASAYSGAAGSSSSGNAGFSSYAGTGSSSSAGTGASYSGGADASYSGGTGSSYSAGTGSSYSTDNGSSASDDTESSSSDDTESSSSADTESSSSANTGSSNNGGAGSS</sequence>
<evidence type="ECO:0000256" key="1">
    <source>
        <dbReference type="SAM" id="MobiDB-lite"/>
    </source>
</evidence>
<gene>
    <name evidence="4" type="ORF">DCS_01854</name>
</gene>
<evidence type="ECO:0000313" key="4">
    <source>
        <dbReference type="EMBL" id="KYK60716.1"/>
    </source>
</evidence>